<proteinExistence type="predicted"/>
<reference evidence="1 2" key="1">
    <citation type="journal article" date="2016" name="Genome Announc.">
        <title>Draft Genome Sequence of the Thermotolerant Cyanobacterium Desertifilum sp. IPPAS B-1220.</title>
        <authorList>
            <person name="Mironov K.S."/>
            <person name="Sinetova M.A."/>
            <person name="Bolatkhan K."/>
            <person name="Zayadan B.K."/>
            <person name="Ustinova V.V."/>
            <person name="Kupriyanova E.V."/>
            <person name="Skrypnik A.N."/>
            <person name="Gogoleva N.E."/>
            <person name="Gogolev Y.V."/>
            <person name="Los D.A."/>
        </authorList>
    </citation>
    <scope>NUCLEOTIDE SEQUENCE [LARGE SCALE GENOMIC DNA]</scope>
    <source>
        <strain evidence="1 2">IPPAS B-1220</strain>
    </source>
</reference>
<name>A0ACD5GWZ8_9CYAN</name>
<evidence type="ECO:0000313" key="2">
    <source>
        <dbReference type="Proteomes" id="UP000095472"/>
    </source>
</evidence>
<sequence>MGVGGRRELGVRSWGLGKKGIGYCSRYLISTIEPTHALIPTQNCTITLTSPTSASPPHPPSSSHSELGTRNSELTSPTLFPLSTPLRGSKLQHFLLST</sequence>
<organism evidence="1 2">
    <name type="scientific">Desertifilum tharense IPPAS B-1220</name>
    <dbReference type="NCBI Taxonomy" id="1781255"/>
    <lineage>
        <taxon>Bacteria</taxon>
        <taxon>Bacillati</taxon>
        <taxon>Cyanobacteriota</taxon>
        <taxon>Cyanophyceae</taxon>
        <taxon>Desertifilales</taxon>
        <taxon>Desertifilaceae</taxon>
        <taxon>Desertifilum</taxon>
    </lineage>
</organism>
<dbReference type="Proteomes" id="UP000095472">
    <property type="component" value="Chromosome"/>
</dbReference>
<dbReference type="EMBL" id="CP182909">
    <property type="protein sequence ID" value="XPM64839.1"/>
    <property type="molecule type" value="Genomic_DNA"/>
</dbReference>
<keyword evidence="2" id="KW-1185">Reference proteome</keyword>
<evidence type="ECO:0000313" key="1">
    <source>
        <dbReference type="EMBL" id="XPM64839.1"/>
    </source>
</evidence>
<gene>
    <name evidence="1" type="ORF">BH720_002515</name>
</gene>
<protein>
    <submittedName>
        <fullName evidence="1">Uncharacterized protein</fullName>
    </submittedName>
</protein>
<accession>A0ACD5GWZ8</accession>